<proteinExistence type="predicted"/>
<evidence type="ECO:0000313" key="1">
    <source>
        <dbReference type="EMBL" id="KAH6945855.1"/>
    </source>
</evidence>
<dbReference type="Proteomes" id="UP000821845">
    <property type="component" value="Chromosome 1"/>
</dbReference>
<keyword evidence="2" id="KW-1185">Reference proteome</keyword>
<reference evidence="1" key="1">
    <citation type="submission" date="2020-05" db="EMBL/GenBank/DDBJ databases">
        <title>Large-scale comparative analyses of tick genomes elucidate their genetic diversity and vector capacities.</title>
        <authorList>
            <person name="Jia N."/>
            <person name="Wang J."/>
            <person name="Shi W."/>
            <person name="Du L."/>
            <person name="Sun Y."/>
            <person name="Zhan W."/>
            <person name="Jiang J."/>
            <person name="Wang Q."/>
            <person name="Zhang B."/>
            <person name="Ji P."/>
            <person name="Sakyi L.B."/>
            <person name="Cui X."/>
            <person name="Yuan T."/>
            <person name="Jiang B."/>
            <person name="Yang W."/>
            <person name="Lam T.T.-Y."/>
            <person name="Chang Q."/>
            <person name="Ding S."/>
            <person name="Wang X."/>
            <person name="Zhu J."/>
            <person name="Ruan X."/>
            <person name="Zhao L."/>
            <person name="Wei J."/>
            <person name="Que T."/>
            <person name="Du C."/>
            <person name="Cheng J."/>
            <person name="Dai P."/>
            <person name="Han X."/>
            <person name="Huang E."/>
            <person name="Gao Y."/>
            <person name="Liu J."/>
            <person name="Shao H."/>
            <person name="Ye R."/>
            <person name="Li L."/>
            <person name="Wei W."/>
            <person name="Wang X."/>
            <person name="Wang C."/>
            <person name="Yang T."/>
            <person name="Huo Q."/>
            <person name="Li W."/>
            <person name="Guo W."/>
            <person name="Chen H."/>
            <person name="Zhou L."/>
            <person name="Ni X."/>
            <person name="Tian J."/>
            <person name="Zhou Y."/>
            <person name="Sheng Y."/>
            <person name="Liu T."/>
            <person name="Pan Y."/>
            <person name="Xia L."/>
            <person name="Li J."/>
            <person name="Zhao F."/>
            <person name="Cao W."/>
        </authorList>
    </citation>
    <scope>NUCLEOTIDE SEQUENCE</scope>
    <source>
        <strain evidence="1">Hyas-2018</strain>
    </source>
</reference>
<accession>A0ACB7TGC2</accession>
<sequence length="126" mass="13934">MEDCDAYRSTFPNPDSDVDAQEDINSTYNVVHTNNTYLAAHLSSCCNCAPRLERTSYCRSYHLPHTARSGTSHRSVDGGPVGVSAAPFEEHRQATRNACAQRVSHWDQPADGHGPHNFEKQCLCAN</sequence>
<evidence type="ECO:0000313" key="2">
    <source>
        <dbReference type="Proteomes" id="UP000821845"/>
    </source>
</evidence>
<gene>
    <name evidence="1" type="ORF">HPB50_010315</name>
</gene>
<dbReference type="EMBL" id="CM023481">
    <property type="protein sequence ID" value="KAH6945855.1"/>
    <property type="molecule type" value="Genomic_DNA"/>
</dbReference>
<comment type="caution">
    <text evidence="1">The sequence shown here is derived from an EMBL/GenBank/DDBJ whole genome shotgun (WGS) entry which is preliminary data.</text>
</comment>
<organism evidence="1 2">
    <name type="scientific">Hyalomma asiaticum</name>
    <name type="common">Tick</name>
    <dbReference type="NCBI Taxonomy" id="266040"/>
    <lineage>
        <taxon>Eukaryota</taxon>
        <taxon>Metazoa</taxon>
        <taxon>Ecdysozoa</taxon>
        <taxon>Arthropoda</taxon>
        <taxon>Chelicerata</taxon>
        <taxon>Arachnida</taxon>
        <taxon>Acari</taxon>
        <taxon>Parasitiformes</taxon>
        <taxon>Ixodida</taxon>
        <taxon>Ixodoidea</taxon>
        <taxon>Ixodidae</taxon>
        <taxon>Hyalomminae</taxon>
        <taxon>Hyalomma</taxon>
    </lineage>
</organism>
<protein>
    <submittedName>
        <fullName evidence="1">Uncharacterized protein</fullName>
    </submittedName>
</protein>
<name>A0ACB7TGC2_HYAAI</name>